<dbReference type="Proteomes" id="UP000270094">
    <property type="component" value="Unassembled WGS sequence"/>
</dbReference>
<protein>
    <submittedName>
        <fullName evidence="2">Uncharacterized protein</fullName>
    </submittedName>
</protein>
<gene>
    <name evidence="2" type="ORF">SVUK_LOCUS8118</name>
</gene>
<feature type="non-terminal residue" evidence="2">
    <location>
        <position position="302"/>
    </location>
</feature>
<evidence type="ECO:0000256" key="1">
    <source>
        <dbReference type="SAM" id="MobiDB-lite"/>
    </source>
</evidence>
<keyword evidence="3" id="KW-1185">Reference proteome</keyword>
<organism evidence="2 3">
    <name type="scientific">Strongylus vulgaris</name>
    <name type="common">Blood worm</name>
    <dbReference type="NCBI Taxonomy" id="40348"/>
    <lineage>
        <taxon>Eukaryota</taxon>
        <taxon>Metazoa</taxon>
        <taxon>Ecdysozoa</taxon>
        <taxon>Nematoda</taxon>
        <taxon>Chromadorea</taxon>
        <taxon>Rhabditida</taxon>
        <taxon>Rhabditina</taxon>
        <taxon>Rhabditomorpha</taxon>
        <taxon>Strongyloidea</taxon>
        <taxon>Strongylidae</taxon>
        <taxon>Strongylus</taxon>
    </lineage>
</organism>
<reference evidence="2 3" key="1">
    <citation type="submission" date="2018-11" db="EMBL/GenBank/DDBJ databases">
        <authorList>
            <consortium name="Pathogen Informatics"/>
        </authorList>
    </citation>
    <scope>NUCLEOTIDE SEQUENCE [LARGE SCALE GENOMIC DNA]</scope>
</reference>
<dbReference type="EMBL" id="UYYB01029030">
    <property type="protein sequence ID" value="VDM73120.1"/>
    <property type="molecule type" value="Genomic_DNA"/>
</dbReference>
<evidence type="ECO:0000313" key="2">
    <source>
        <dbReference type="EMBL" id="VDM73120.1"/>
    </source>
</evidence>
<proteinExistence type="predicted"/>
<feature type="region of interest" description="Disordered" evidence="1">
    <location>
        <begin position="108"/>
        <end position="133"/>
    </location>
</feature>
<dbReference type="AlphaFoldDB" id="A0A3P7IJA8"/>
<name>A0A3P7IJA8_STRVU</name>
<dbReference type="OrthoDB" id="6368983at2759"/>
<evidence type="ECO:0000313" key="3">
    <source>
        <dbReference type="Proteomes" id="UP000270094"/>
    </source>
</evidence>
<sequence>MEEMEKEDKTAGMVDYDPGSKWTKTFGRSEYKGFEEWIERTYKCDDGRQMDFAIAGMRKLLCTVYDFRMVLKGVKGTMGTEGGSNGVGGEGGNRGEFLARRISSGDRISGCGRPGDPGSNGNDVALIDQSGGGNPWEKRVDRYYYGHKSQQSISYTYHYDSQAYTRLSGYRKYIQKKADCFVGFSTSSVDRIQCTKNAEKRNASDRQRRSQAVSKQNISVDAVLEEFMEKCVKEEIDVHYNEKEQFNVHVVEETEEDQKMKEQITVVKDHVICELHTIEKEEGKVVRTEEVEKRIQRAVNDK</sequence>
<accession>A0A3P7IJA8</accession>